<gene>
    <name evidence="2" type="ORF">SAMN06264855_101470</name>
</gene>
<feature type="transmembrane region" description="Helical" evidence="1">
    <location>
        <begin position="21"/>
        <end position="45"/>
    </location>
</feature>
<feature type="transmembrane region" description="Helical" evidence="1">
    <location>
        <begin position="57"/>
        <end position="83"/>
    </location>
</feature>
<protein>
    <submittedName>
        <fullName evidence="2">Uncharacterized protein</fullName>
    </submittedName>
</protein>
<evidence type="ECO:0000313" key="3">
    <source>
        <dbReference type="Proteomes" id="UP000198397"/>
    </source>
</evidence>
<dbReference type="Pfam" id="PF24412">
    <property type="entry name" value="DUF7546"/>
    <property type="match status" value="1"/>
</dbReference>
<dbReference type="InterPro" id="IPR055968">
    <property type="entry name" value="DUF7546"/>
</dbReference>
<keyword evidence="3" id="KW-1185">Reference proteome</keyword>
<dbReference type="AlphaFoldDB" id="A0A238UX45"/>
<reference evidence="2 3" key="1">
    <citation type="submission" date="2017-06" db="EMBL/GenBank/DDBJ databases">
        <authorList>
            <person name="Kim H.J."/>
            <person name="Triplett B.A."/>
        </authorList>
    </citation>
    <scope>NUCLEOTIDE SEQUENCE [LARGE SCALE GENOMIC DNA]</scope>
    <source>
        <strain evidence="2 3">DSM 8800</strain>
    </source>
</reference>
<evidence type="ECO:0000256" key="1">
    <source>
        <dbReference type="SAM" id="Phobius"/>
    </source>
</evidence>
<feature type="transmembrane region" description="Helical" evidence="1">
    <location>
        <begin position="95"/>
        <end position="121"/>
    </location>
</feature>
<evidence type="ECO:0000313" key="2">
    <source>
        <dbReference type="EMBL" id="SNR26307.1"/>
    </source>
</evidence>
<sequence>MATETETQRSRPARFTGLTGVAYRGLLGGTLAALAYATVLVAYLVTTPTEVLDPSRAAYPLIWFTVAAACLAAAFGTGGGTAGTTGRQGGSRRRLAWAVGVGYVGVLALISGTLSVGLTGVGVDAAAGLPGWGPIVLADGVVFSLAVVPFQFVGYVALGALLAKGITASAGSLFAGTLGLFSCAGCVFPVVAAGASALGVPLFADGVSIVVSTAAFGVTAVALVGLVVHGERRSPSCSR</sequence>
<feature type="transmembrane region" description="Helical" evidence="1">
    <location>
        <begin position="141"/>
        <end position="161"/>
    </location>
</feature>
<proteinExistence type="predicted"/>
<keyword evidence="1" id="KW-0472">Membrane</keyword>
<name>A0A238UX45_HALVU</name>
<dbReference type="RefSeq" id="WP_089383421.1">
    <property type="nucleotide sequence ID" value="NZ_FZNQ01000001.1"/>
</dbReference>
<keyword evidence="1" id="KW-0812">Transmembrane</keyword>
<keyword evidence="1" id="KW-1133">Transmembrane helix</keyword>
<organism evidence="2 3">
    <name type="scientific">Halorubrum vacuolatum</name>
    <name type="common">Natronobacterium vacuolatum</name>
    <dbReference type="NCBI Taxonomy" id="63740"/>
    <lineage>
        <taxon>Archaea</taxon>
        <taxon>Methanobacteriati</taxon>
        <taxon>Methanobacteriota</taxon>
        <taxon>Stenosarchaea group</taxon>
        <taxon>Halobacteria</taxon>
        <taxon>Halobacteriales</taxon>
        <taxon>Haloferacaceae</taxon>
        <taxon>Halorubrum</taxon>
    </lineage>
</organism>
<dbReference type="EMBL" id="FZNQ01000001">
    <property type="protein sequence ID" value="SNR26307.1"/>
    <property type="molecule type" value="Genomic_DNA"/>
</dbReference>
<dbReference type="Proteomes" id="UP000198397">
    <property type="component" value="Unassembled WGS sequence"/>
</dbReference>
<dbReference type="OrthoDB" id="308076at2157"/>
<feature type="transmembrane region" description="Helical" evidence="1">
    <location>
        <begin position="207"/>
        <end position="229"/>
    </location>
</feature>
<feature type="transmembrane region" description="Helical" evidence="1">
    <location>
        <begin position="173"/>
        <end position="195"/>
    </location>
</feature>
<accession>A0A238UX45</accession>